<evidence type="ECO:0000256" key="1">
    <source>
        <dbReference type="SAM" id="Phobius"/>
    </source>
</evidence>
<gene>
    <name evidence="2" type="ORF">ACFQEV_08920</name>
</gene>
<dbReference type="GO" id="GO:0016787">
    <property type="term" value="F:hydrolase activity"/>
    <property type="evidence" value="ECO:0007669"/>
    <property type="project" value="UniProtKB-KW"/>
</dbReference>
<keyword evidence="1" id="KW-0472">Membrane</keyword>
<feature type="transmembrane region" description="Helical" evidence="1">
    <location>
        <begin position="86"/>
        <end position="107"/>
    </location>
</feature>
<name>A0ABD5TWW9_9EURY</name>
<keyword evidence="1" id="KW-1133">Transmembrane helix</keyword>
<dbReference type="EMBL" id="JBHSXH010000011">
    <property type="protein sequence ID" value="MFC6825112.1"/>
    <property type="molecule type" value="Genomic_DNA"/>
</dbReference>
<organism evidence="2 3">
    <name type="scientific">Halopelagius fulvigenes</name>
    <dbReference type="NCBI Taxonomy" id="1198324"/>
    <lineage>
        <taxon>Archaea</taxon>
        <taxon>Methanobacteriati</taxon>
        <taxon>Methanobacteriota</taxon>
        <taxon>Stenosarchaea group</taxon>
        <taxon>Halobacteria</taxon>
        <taxon>Halobacteriales</taxon>
        <taxon>Haloferacaceae</taxon>
    </lineage>
</organism>
<feature type="transmembrane region" description="Helical" evidence="1">
    <location>
        <begin position="60"/>
        <end position="79"/>
    </location>
</feature>
<keyword evidence="3" id="KW-1185">Reference proteome</keyword>
<dbReference type="Pfam" id="PF04307">
    <property type="entry name" value="YdjM"/>
    <property type="match status" value="1"/>
</dbReference>
<comment type="caution">
    <text evidence="2">The sequence shown here is derived from an EMBL/GenBank/DDBJ whole genome shotgun (WGS) entry which is preliminary data.</text>
</comment>
<dbReference type="Proteomes" id="UP001596408">
    <property type="component" value="Unassembled WGS sequence"/>
</dbReference>
<sequence>MWPWGHAAVGYLLWSAFVNRADDRPPTGPEVAFVGLGTQFPDLVDKPLAWTFGILPSGRSLAHSLLTAALVISIVYLVTRRREEPVAVAFGIGYVSHSVADSFSPLLTGEYDKLTYLLWPVLPSPVYESESLASNVDGLALSGFVLVELLLVAFALVRWRFDGMPGIAEFVSRLRAVR</sequence>
<evidence type="ECO:0000313" key="2">
    <source>
        <dbReference type="EMBL" id="MFC6825112.1"/>
    </source>
</evidence>
<keyword evidence="2" id="KW-0378">Hydrolase</keyword>
<dbReference type="RefSeq" id="WP_379695006.1">
    <property type="nucleotide sequence ID" value="NZ_JBHSXH010000011.1"/>
</dbReference>
<keyword evidence="1" id="KW-0812">Transmembrane</keyword>
<dbReference type="AlphaFoldDB" id="A0ABD5TWW9"/>
<accession>A0ABD5TWW9</accession>
<feature type="transmembrane region" description="Helical" evidence="1">
    <location>
        <begin position="139"/>
        <end position="157"/>
    </location>
</feature>
<dbReference type="InterPro" id="IPR007404">
    <property type="entry name" value="YdjM-like"/>
</dbReference>
<evidence type="ECO:0000313" key="3">
    <source>
        <dbReference type="Proteomes" id="UP001596408"/>
    </source>
</evidence>
<reference evidence="2 3" key="1">
    <citation type="journal article" date="2019" name="Int. J. Syst. Evol. Microbiol.">
        <title>The Global Catalogue of Microorganisms (GCM) 10K type strain sequencing project: providing services to taxonomists for standard genome sequencing and annotation.</title>
        <authorList>
            <consortium name="The Broad Institute Genomics Platform"/>
            <consortium name="The Broad Institute Genome Sequencing Center for Infectious Disease"/>
            <person name="Wu L."/>
            <person name="Ma J."/>
        </authorList>
    </citation>
    <scope>NUCLEOTIDE SEQUENCE [LARGE SCALE GENOMIC DNA]</scope>
    <source>
        <strain evidence="2 3">YIM 94188</strain>
    </source>
</reference>
<proteinExistence type="predicted"/>
<protein>
    <submittedName>
        <fullName evidence="2">Metal-dependent hydrolase</fullName>
    </submittedName>
</protein>